<dbReference type="EC" id="6.1.1.17" evidence="10"/>
<feature type="domain" description="Glutamyl/glutaminyl-tRNA synthetase class Ib catalytic" evidence="11">
    <location>
        <begin position="6"/>
        <end position="326"/>
    </location>
</feature>
<keyword evidence="7 10" id="KW-0067">ATP-binding</keyword>
<gene>
    <name evidence="10" type="primary">gltX</name>
    <name evidence="13" type="ORF">COT24_05155</name>
</gene>
<comment type="catalytic activity">
    <reaction evidence="10">
        <text>tRNA(Glu) + L-glutamate + ATP = L-glutamyl-tRNA(Glu) + AMP + diphosphate</text>
        <dbReference type="Rhea" id="RHEA:23540"/>
        <dbReference type="Rhea" id="RHEA-COMP:9663"/>
        <dbReference type="Rhea" id="RHEA-COMP:9680"/>
        <dbReference type="ChEBI" id="CHEBI:29985"/>
        <dbReference type="ChEBI" id="CHEBI:30616"/>
        <dbReference type="ChEBI" id="CHEBI:33019"/>
        <dbReference type="ChEBI" id="CHEBI:78442"/>
        <dbReference type="ChEBI" id="CHEBI:78520"/>
        <dbReference type="ChEBI" id="CHEBI:456215"/>
        <dbReference type="EC" id="6.1.1.17"/>
    </reaction>
</comment>
<evidence type="ECO:0000256" key="9">
    <source>
        <dbReference type="ARBA" id="ARBA00023146"/>
    </source>
</evidence>
<evidence type="ECO:0000256" key="4">
    <source>
        <dbReference type="ARBA" id="ARBA00022490"/>
    </source>
</evidence>
<dbReference type="PANTHER" id="PTHR43311:SF2">
    <property type="entry name" value="GLUTAMATE--TRNA LIGASE, MITOCHONDRIAL-RELATED"/>
    <property type="match status" value="1"/>
</dbReference>
<dbReference type="PRINTS" id="PR00987">
    <property type="entry name" value="TRNASYNTHGLU"/>
</dbReference>
<organism evidence="13 14">
    <name type="scientific">Candidatus Kerfeldbacteria bacterium CG08_land_8_20_14_0_20_40_16</name>
    <dbReference type="NCBI Taxonomy" id="2014244"/>
    <lineage>
        <taxon>Bacteria</taxon>
        <taxon>Candidatus Kerfeldiibacteriota</taxon>
    </lineage>
</organism>
<dbReference type="Pfam" id="PF00749">
    <property type="entry name" value="tRNA-synt_1c"/>
    <property type="match status" value="1"/>
</dbReference>
<keyword evidence="9 10" id="KW-0030">Aminoacyl-tRNA synthetase</keyword>
<dbReference type="GO" id="GO:0005524">
    <property type="term" value="F:ATP binding"/>
    <property type="evidence" value="ECO:0007669"/>
    <property type="project" value="UniProtKB-UniRule"/>
</dbReference>
<evidence type="ECO:0000256" key="3">
    <source>
        <dbReference type="ARBA" id="ARBA00011245"/>
    </source>
</evidence>
<feature type="domain" description="Aminoacyl-tRNA synthetase class I anticodon-binding" evidence="12">
    <location>
        <begin position="347"/>
        <end position="486"/>
    </location>
</feature>
<keyword evidence="5 10" id="KW-0436">Ligase</keyword>
<evidence type="ECO:0000256" key="6">
    <source>
        <dbReference type="ARBA" id="ARBA00022741"/>
    </source>
</evidence>
<dbReference type="InterPro" id="IPR049940">
    <property type="entry name" value="GluQ/Sye"/>
</dbReference>
<evidence type="ECO:0000256" key="8">
    <source>
        <dbReference type="ARBA" id="ARBA00022917"/>
    </source>
</evidence>
<feature type="binding site" evidence="10">
    <location>
        <position position="260"/>
    </location>
    <ligand>
        <name>ATP</name>
        <dbReference type="ChEBI" id="CHEBI:30616"/>
    </ligand>
</feature>
<dbReference type="PROSITE" id="PS00178">
    <property type="entry name" value="AA_TRNA_LIGASE_I"/>
    <property type="match status" value="1"/>
</dbReference>
<dbReference type="GO" id="GO:0004818">
    <property type="term" value="F:glutamate-tRNA ligase activity"/>
    <property type="evidence" value="ECO:0007669"/>
    <property type="project" value="UniProtKB-UniRule"/>
</dbReference>
<dbReference type="InterPro" id="IPR020752">
    <property type="entry name" value="Glu-tRNA-synth_I_codon-bd_sub1"/>
</dbReference>
<dbReference type="GO" id="GO:0000049">
    <property type="term" value="F:tRNA binding"/>
    <property type="evidence" value="ECO:0007669"/>
    <property type="project" value="InterPro"/>
</dbReference>
<comment type="caution">
    <text evidence="13">The sequence shown here is derived from an EMBL/GenBank/DDBJ whole genome shotgun (WGS) entry which is preliminary data.</text>
</comment>
<evidence type="ECO:0000259" key="12">
    <source>
        <dbReference type="Pfam" id="PF19269"/>
    </source>
</evidence>
<dbReference type="SUPFAM" id="SSF52374">
    <property type="entry name" value="Nucleotidylyl transferase"/>
    <property type="match status" value="1"/>
</dbReference>
<comment type="caution">
    <text evidence="10">Lacks conserved residue(s) required for the propagation of feature annotation.</text>
</comment>
<dbReference type="InterPro" id="IPR001412">
    <property type="entry name" value="aa-tRNA-synth_I_CS"/>
</dbReference>
<dbReference type="InterPro" id="IPR008925">
    <property type="entry name" value="aa_tRNA-synth_I_cd-bd_sf"/>
</dbReference>
<dbReference type="InterPro" id="IPR000924">
    <property type="entry name" value="Glu/Gln-tRNA-synth"/>
</dbReference>
<keyword evidence="8 10" id="KW-0648">Protein biosynthesis</keyword>
<name>A0A2H0YUB8_9BACT</name>
<evidence type="ECO:0000256" key="2">
    <source>
        <dbReference type="ARBA" id="ARBA00007894"/>
    </source>
</evidence>
<dbReference type="AlphaFoldDB" id="A0A2H0YUB8"/>
<evidence type="ECO:0000256" key="10">
    <source>
        <dbReference type="HAMAP-Rule" id="MF_00022"/>
    </source>
</evidence>
<dbReference type="InterPro" id="IPR033910">
    <property type="entry name" value="GluRS_core"/>
</dbReference>
<feature type="short sequence motif" description="'KMSKS' region" evidence="10">
    <location>
        <begin position="257"/>
        <end position="261"/>
    </location>
</feature>
<dbReference type="FunFam" id="3.40.50.620:FF:000007">
    <property type="entry name" value="Glutamate--tRNA ligase"/>
    <property type="match status" value="1"/>
</dbReference>
<dbReference type="NCBIfam" id="TIGR00464">
    <property type="entry name" value="gltX_bact"/>
    <property type="match status" value="1"/>
</dbReference>
<keyword evidence="6 10" id="KW-0547">Nucleotide-binding</keyword>
<protein>
    <recommendedName>
        <fullName evidence="10">Glutamate--tRNA ligase</fullName>
        <ecNumber evidence="10">6.1.1.17</ecNumber>
    </recommendedName>
    <alternativeName>
        <fullName evidence="10">Glutamyl-tRNA synthetase</fullName>
        <shortName evidence="10">GluRS</shortName>
    </alternativeName>
</protein>
<dbReference type="Gene3D" id="1.10.10.350">
    <property type="match status" value="1"/>
</dbReference>
<dbReference type="GO" id="GO:0008270">
    <property type="term" value="F:zinc ion binding"/>
    <property type="evidence" value="ECO:0007669"/>
    <property type="project" value="InterPro"/>
</dbReference>
<sequence length="490" mass="56249">MASKSKIRVRIAPSPTGPLHVGTARSALYNYLFARQNGGAFVLRIEDTDLERSDEKYTREVIEGLHWLGIEWDEGPTLANKEKGKYGPYKQSERTDIYRKYIKKLIDEDKVYPCYCTPEKLKQERVAAAKRGEAPKYSGKCRNLSGADRKKLESEGKGSILRFKTPAQVITFTDEIRGEVSFATDLIGDFSIARDEQTPLYNLAVVIDDYTMKISHVIRGEDHLSNTPKQILLQVALGFPKPYYAHLPLILNEDRSKLSKRMNKVSIIDYRQDGYLPEAMLNFFVLLGWNPKTEKEIFTKEELIKQFSLKNIHRGGAVFTRKRLDWMNGYYIRKLNPDDLYKSTLSFLEKAKIPVADKEYTKQAIALEQERIKNLKELPDAVSFFFLKELEYDPKLLLWKKTTGEEIHKNLETVEQFFQKLSEKKFTAEKIEKGLKNIIATRKLDTGSILWPLRVALTGREASPGPFEVAAVLGKEKVLVRLKKAILLIS</sequence>
<evidence type="ECO:0000313" key="14">
    <source>
        <dbReference type="Proteomes" id="UP000231542"/>
    </source>
</evidence>
<dbReference type="Gene3D" id="1.10.8.70">
    <property type="entry name" value="Glutamate-tRNA synthetase, class I, anticodon-binding domain 1"/>
    <property type="match status" value="1"/>
</dbReference>
<evidence type="ECO:0000256" key="5">
    <source>
        <dbReference type="ARBA" id="ARBA00022598"/>
    </source>
</evidence>
<dbReference type="PANTHER" id="PTHR43311">
    <property type="entry name" value="GLUTAMATE--TRNA LIGASE"/>
    <property type="match status" value="1"/>
</dbReference>
<evidence type="ECO:0000256" key="1">
    <source>
        <dbReference type="ARBA" id="ARBA00004496"/>
    </source>
</evidence>
<reference evidence="13 14" key="1">
    <citation type="submission" date="2017-09" db="EMBL/GenBank/DDBJ databases">
        <title>Depth-based differentiation of microbial function through sediment-hosted aquifers and enrichment of novel symbionts in the deep terrestrial subsurface.</title>
        <authorList>
            <person name="Probst A.J."/>
            <person name="Ladd B."/>
            <person name="Jarett J.K."/>
            <person name="Geller-Mcgrath D.E."/>
            <person name="Sieber C.M."/>
            <person name="Emerson J.B."/>
            <person name="Anantharaman K."/>
            <person name="Thomas B.C."/>
            <person name="Malmstrom R."/>
            <person name="Stieglmeier M."/>
            <person name="Klingl A."/>
            <person name="Woyke T."/>
            <person name="Ryan C.M."/>
            <person name="Banfield J.F."/>
        </authorList>
    </citation>
    <scope>NUCLEOTIDE SEQUENCE [LARGE SCALE GENOMIC DNA]</scope>
    <source>
        <strain evidence="13">CG08_land_8_20_14_0_20_40_16</strain>
    </source>
</reference>
<dbReference type="InterPro" id="IPR020058">
    <property type="entry name" value="Glu/Gln-tRNA-synth_Ib_cat-dom"/>
</dbReference>
<dbReference type="SUPFAM" id="SSF48163">
    <property type="entry name" value="An anticodon-binding domain of class I aminoacyl-tRNA synthetases"/>
    <property type="match status" value="1"/>
</dbReference>
<accession>A0A2H0YUB8</accession>
<feature type="short sequence motif" description="'HIGH' region" evidence="10">
    <location>
        <begin position="13"/>
        <end position="23"/>
    </location>
</feature>
<evidence type="ECO:0000256" key="7">
    <source>
        <dbReference type="ARBA" id="ARBA00022840"/>
    </source>
</evidence>
<keyword evidence="4 10" id="KW-0963">Cytoplasm</keyword>
<dbReference type="CDD" id="cd00808">
    <property type="entry name" value="GluRS_core"/>
    <property type="match status" value="1"/>
</dbReference>
<dbReference type="InterPro" id="IPR014729">
    <property type="entry name" value="Rossmann-like_a/b/a_fold"/>
</dbReference>
<dbReference type="GO" id="GO:0005829">
    <property type="term" value="C:cytosol"/>
    <property type="evidence" value="ECO:0007669"/>
    <property type="project" value="TreeGrafter"/>
</dbReference>
<proteinExistence type="inferred from homology"/>
<comment type="subunit">
    <text evidence="3 10">Monomer.</text>
</comment>
<evidence type="ECO:0000313" key="13">
    <source>
        <dbReference type="EMBL" id="PIS42095.1"/>
    </source>
</evidence>
<dbReference type="InterPro" id="IPR004527">
    <property type="entry name" value="Glu-tRNA-ligase_bac/mito"/>
</dbReference>
<comment type="similarity">
    <text evidence="2 10">Belongs to the class-I aminoacyl-tRNA synthetase family. Glutamate--tRNA ligase type 1 subfamily.</text>
</comment>
<dbReference type="Gene3D" id="3.40.50.620">
    <property type="entry name" value="HUPs"/>
    <property type="match status" value="1"/>
</dbReference>
<dbReference type="InterPro" id="IPR045462">
    <property type="entry name" value="aa-tRNA-synth_I_cd-bd"/>
</dbReference>
<dbReference type="Proteomes" id="UP000231542">
    <property type="component" value="Unassembled WGS sequence"/>
</dbReference>
<dbReference type="GO" id="GO:0006424">
    <property type="term" value="P:glutamyl-tRNA aminoacylation"/>
    <property type="evidence" value="ECO:0007669"/>
    <property type="project" value="UniProtKB-UniRule"/>
</dbReference>
<dbReference type="HAMAP" id="MF_00022">
    <property type="entry name" value="Glu_tRNA_synth_type1"/>
    <property type="match status" value="1"/>
</dbReference>
<evidence type="ECO:0000259" key="11">
    <source>
        <dbReference type="Pfam" id="PF00749"/>
    </source>
</evidence>
<comment type="function">
    <text evidence="10">Catalyzes the attachment of glutamate to tRNA(Glu) in a two-step reaction: glutamate is first activated by ATP to form Glu-AMP and then transferred to the acceptor end of tRNA(Glu).</text>
</comment>
<dbReference type="EMBL" id="PEXU01000057">
    <property type="protein sequence ID" value="PIS42095.1"/>
    <property type="molecule type" value="Genomic_DNA"/>
</dbReference>
<comment type="subcellular location">
    <subcellularLocation>
        <location evidence="1 10">Cytoplasm</location>
    </subcellularLocation>
</comment>
<dbReference type="InterPro" id="IPR020751">
    <property type="entry name" value="aa-tRNA-synth_I_codon-bd_sub2"/>
</dbReference>
<dbReference type="Pfam" id="PF19269">
    <property type="entry name" value="Anticodon_2"/>
    <property type="match status" value="1"/>
</dbReference>